<dbReference type="EMBL" id="LT552933">
    <property type="protein sequence ID" value="SAL99646.1"/>
    <property type="molecule type" value="Genomic_DNA"/>
</dbReference>
<sequence length="245" mass="28086">MQCATDGTAKDDGESGRHQRLIDAELKDLLTDPKVILTETEDKEAITSILDEAIQTKYDKVGLLISQYHPGLGQVIPIQQDTAHLLVSSVQQLSTKIQNSKFDLTSKKLMLSNEMILYVKVILELLDIIWLIIQEFKYKSEKEKNQTFDNYLGSMVDSLLLRIRSLHVTIMTATYDEGLVASLTSLRNMLNQRLDLATKEMAEQKKLLDNYQHMGPLFEKLRKAYGDVLEQIKAIEDDIQRMKRR</sequence>
<evidence type="ECO:0000256" key="1">
    <source>
        <dbReference type="SAM" id="Coils"/>
    </source>
</evidence>
<name>A0A168N200_ABSGL</name>
<keyword evidence="1" id="KW-0175">Coiled coil</keyword>
<evidence type="ECO:0000313" key="2">
    <source>
        <dbReference type="EMBL" id="SAL99646.1"/>
    </source>
</evidence>
<dbReference type="Proteomes" id="UP000078561">
    <property type="component" value="Unassembled WGS sequence"/>
</dbReference>
<proteinExistence type="predicted"/>
<dbReference type="GO" id="GO:0051225">
    <property type="term" value="P:spindle assembly"/>
    <property type="evidence" value="ECO:0007669"/>
    <property type="project" value="InterPro"/>
</dbReference>
<feature type="coiled-coil region" evidence="1">
    <location>
        <begin position="187"/>
        <end position="245"/>
    </location>
</feature>
<gene>
    <name evidence="2" type="primary">ABSGL_05291.1 scaffold 6884</name>
</gene>
<organism evidence="2">
    <name type="scientific">Absidia glauca</name>
    <name type="common">Pin mould</name>
    <dbReference type="NCBI Taxonomy" id="4829"/>
    <lineage>
        <taxon>Eukaryota</taxon>
        <taxon>Fungi</taxon>
        <taxon>Fungi incertae sedis</taxon>
        <taxon>Mucoromycota</taxon>
        <taxon>Mucoromycotina</taxon>
        <taxon>Mucoromycetes</taxon>
        <taxon>Mucorales</taxon>
        <taxon>Cunninghamellaceae</taxon>
        <taxon>Absidia</taxon>
    </lineage>
</organism>
<dbReference type="AlphaFoldDB" id="A0A168N200"/>
<dbReference type="InterPro" id="IPR029327">
    <property type="entry name" value="HAUS4"/>
</dbReference>
<evidence type="ECO:0008006" key="4">
    <source>
        <dbReference type="Google" id="ProtNLM"/>
    </source>
</evidence>
<dbReference type="GO" id="GO:0051011">
    <property type="term" value="F:microtubule minus-end binding"/>
    <property type="evidence" value="ECO:0007669"/>
    <property type="project" value="TreeGrafter"/>
</dbReference>
<evidence type="ECO:0000313" key="3">
    <source>
        <dbReference type="Proteomes" id="UP000078561"/>
    </source>
</evidence>
<dbReference type="GO" id="GO:0070652">
    <property type="term" value="C:HAUS complex"/>
    <property type="evidence" value="ECO:0007669"/>
    <property type="project" value="InterPro"/>
</dbReference>
<reference evidence="2" key="1">
    <citation type="submission" date="2016-04" db="EMBL/GenBank/DDBJ databases">
        <authorList>
            <person name="Evans L.H."/>
            <person name="Alamgir A."/>
            <person name="Owens N."/>
            <person name="Weber N.D."/>
            <person name="Virtaneva K."/>
            <person name="Barbian K."/>
            <person name="Babar A."/>
            <person name="Rosenke K."/>
        </authorList>
    </citation>
    <scope>NUCLEOTIDE SEQUENCE [LARGE SCALE GENOMIC DNA]</scope>
    <source>
        <strain evidence="2">CBS 101.48</strain>
    </source>
</reference>
<dbReference type="PANTHER" id="PTHR16219:SF1">
    <property type="entry name" value="HAUS AUGMIN-LIKE COMPLEX SUBUNIT 4"/>
    <property type="match status" value="1"/>
</dbReference>
<dbReference type="OMA" id="NEMILYV"/>
<dbReference type="InParanoid" id="A0A168N200"/>
<dbReference type="STRING" id="4829.A0A168N200"/>
<keyword evidence="3" id="KW-1185">Reference proteome</keyword>
<protein>
    <recommendedName>
        <fullName evidence="4">HAUS augmin-like complex subunit 4</fullName>
    </recommendedName>
</protein>
<accession>A0A168N200</accession>
<dbReference type="Pfam" id="PF14735">
    <property type="entry name" value="HAUS4"/>
    <property type="match status" value="1"/>
</dbReference>
<dbReference type="OrthoDB" id="66964at2759"/>
<dbReference type="PANTHER" id="PTHR16219">
    <property type="entry name" value="AUGMIN SUBUNIT 4 FAMILY MEMBER"/>
    <property type="match status" value="1"/>
</dbReference>